<dbReference type="InterPro" id="IPR025720">
    <property type="entry name" value="RibU"/>
</dbReference>
<keyword evidence="5 9" id="KW-0812">Transmembrane</keyword>
<evidence type="ECO:0000313" key="10">
    <source>
        <dbReference type="EMBL" id="MED1204912.1"/>
    </source>
</evidence>
<evidence type="ECO:0000256" key="4">
    <source>
        <dbReference type="ARBA" id="ARBA00022475"/>
    </source>
</evidence>
<evidence type="ECO:0000256" key="1">
    <source>
        <dbReference type="ARBA" id="ARBA00004651"/>
    </source>
</evidence>
<evidence type="ECO:0000256" key="6">
    <source>
        <dbReference type="ARBA" id="ARBA00022989"/>
    </source>
</evidence>
<accession>A0ABU6MJQ4</accession>
<keyword evidence="6 9" id="KW-1133">Transmembrane helix</keyword>
<dbReference type="PIRSF" id="PIRSF037778">
    <property type="entry name" value="UCP037778_transp_RibU"/>
    <property type="match status" value="1"/>
</dbReference>
<gene>
    <name evidence="10" type="ORF">P4T90_17850</name>
</gene>
<evidence type="ECO:0000256" key="8">
    <source>
        <dbReference type="PIRNR" id="PIRNR037778"/>
    </source>
</evidence>
<feature type="transmembrane region" description="Helical" evidence="9">
    <location>
        <begin position="45"/>
        <end position="63"/>
    </location>
</feature>
<dbReference type="PANTHER" id="PTHR38438:SF1">
    <property type="entry name" value="RIBOFLAVIN TRANSPORTER RIBU"/>
    <property type="match status" value="1"/>
</dbReference>
<name>A0ABU6MJQ4_9BACI</name>
<proteinExistence type="inferred from homology"/>
<sequence length="187" mass="20503">MRKVNLRSTVGIAALSSLACLLMLIKFPIPPFPSYLTVDFSDIPALIAALVFGPIGAVLVELIKNIINYLMVSSDVGIPIGNAANFVSGLLFVLPTYYIYRHLKTKKGMTIGLIAGTVSLAVLMSVLNYFVILPAYFVLANLHIPNVKSYIIAGILPFNIIKGFIVTLVFMLIFTRLQGWIEKRSVI</sequence>
<dbReference type="Proteomes" id="UP001341444">
    <property type="component" value="Unassembled WGS sequence"/>
</dbReference>
<comment type="similarity">
    <text evidence="2 8">Belongs to the prokaryotic riboflavin transporter (P-RFT) (TC 2.A.87) family.</text>
</comment>
<feature type="transmembrane region" description="Helical" evidence="9">
    <location>
        <begin position="83"/>
        <end position="100"/>
    </location>
</feature>
<evidence type="ECO:0000256" key="5">
    <source>
        <dbReference type="ARBA" id="ARBA00022692"/>
    </source>
</evidence>
<comment type="function">
    <text evidence="8">Probably a riboflavin-binding protein that interacts with the energy-coupling factor (ECF) ABC-transporter complex.</text>
</comment>
<dbReference type="RefSeq" id="WP_066262572.1">
    <property type="nucleotide sequence ID" value="NZ_JARMAB010000027.1"/>
</dbReference>
<keyword evidence="3 8" id="KW-0813">Transport</keyword>
<comment type="caution">
    <text evidence="10">The sequence shown here is derived from an EMBL/GenBank/DDBJ whole genome shotgun (WGS) entry which is preliminary data.</text>
</comment>
<feature type="transmembrane region" description="Helical" evidence="9">
    <location>
        <begin position="150"/>
        <end position="174"/>
    </location>
</feature>
<dbReference type="Pfam" id="PF12822">
    <property type="entry name" value="ECF_trnsprt"/>
    <property type="match status" value="1"/>
</dbReference>
<organism evidence="10 11">
    <name type="scientific">Heyndrickxia acidicola</name>
    <dbReference type="NCBI Taxonomy" id="209389"/>
    <lineage>
        <taxon>Bacteria</taxon>
        <taxon>Bacillati</taxon>
        <taxon>Bacillota</taxon>
        <taxon>Bacilli</taxon>
        <taxon>Bacillales</taxon>
        <taxon>Bacillaceae</taxon>
        <taxon>Heyndrickxia</taxon>
    </lineage>
</organism>
<evidence type="ECO:0000256" key="3">
    <source>
        <dbReference type="ARBA" id="ARBA00022448"/>
    </source>
</evidence>
<evidence type="ECO:0000313" key="11">
    <source>
        <dbReference type="Proteomes" id="UP001341444"/>
    </source>
</evidence>
<dbReference type="InterPro" id="IPR024529">
    <property type="entry name" value="ECF_trnsprt_substrate-spec"/>
</dbReference>
<feature type="transmembrane region" description="Helical" evidence="9">
    <location>
        <begin position="6"/>
        <end position="25"/>
    </location>
</feature>
<evidence type="ECO:0000256" key="9">
    <source>
        <dbReference type="SAM" id="Phobius"/>
    </source>
</evidence>
<keyword evidence="4 8" id="KW-1003">Cell membrane</keyword>
<keyword evidence="7 8" id="KW-0472">Membrane</keyword>
<protein>
    <recommendedName>
        <fullName evidence="8">Riboflavin transporter</fullName>
    </recommendedName>
</protein>
<feature type="transmembrane region" description="Helical" evidence="9">
    <location>
        <begin position="112"/>
        <end position="138"/>
    </location>
</feature>
<comment type="subcellular location">
    <subcellularLocation>
        <location evidence="1">Cell membrane</location>
        <topology evidence="1">Multi-pass membrane protein</topology>
    </subcellularLocation>
</comment>
<dbReference type="Gene3D" id="1.10.1760.20">
    <property type="match status" value="1"/>
</dbReference>
<evidence type="ECO:0000256" key="2">
    <source>
        <dbReference type="ARBA" id="ARBA00005540"/>
    </source>
</evidence>
<dbReference type="PROSITE" id="PS51257">
    <property type="entry name" value="PROKAR_LIPOPROTEIN"/>
    <property type="match status" value="1"/>
</dbReference>
<dbReference type="EMBL" id="JARMAB010000027">
    <property type="protein sequence ID" value="MED1204912.1"/>
    <property type="molecule type" value="Genomic_DNA"/>
</dbReference>
<evidence type="ECO:0000256" key="7">
    <source>
        <dbReference type="ARBA" id="ARBA00023136"/>
    </source>
</evidence>
<dbReference type="PANTHER" id="PTHR38438">
    <property type="entry name" value="RIBOFLAVIN TRANSPORTER RIBU"/>
    <property type="match status" value="1"/>
</dbReference>
<reference evidence="10 11" key="1">
    <citation type="submission" date="2023-03" db="EMBL/GenBank/DDBJ databases">
        <title>Bacillus Genome Sequencing.</title>
        <authorList>
            <person name="Dunlap C."/>
        </authorList>
    </citation>
    <scope>NUCLEOTIDE SEQUENCE [LARGE SCALE GENOMIC DNA]</scope>
    <source>
        <strain evidence="10 11">B-23453</strain>
    </source>
</reference>
<keyword evidence="11" id="KW-1185">Reference proteome</keyword>